<dbReference type="AlphaFoldDB" id="A0A5J4W9Z8"/>
<reference evidence="1 2" key="1">
    <citation type="submission" date="2019-03" db="EMBL/GenBank/DDBJ databases">
        <title>Single cell metagenomics reveals metabolic interactions within the superorganism composed of flagellate Streblomastix strix and complex community of Bacteroidetes bacteria on its surface.</title>
        <authorList>
            <person name="Treitli S.C."/>
            <person name="Kolisko M."/>
            <person name="Husnik F."/>
            <person name="Keeling P."/>
            <person name="Hampl V."/>
        </authorList>
    </citation>
    <scope>NUCLEOTIDE SEQUENCE [LARGE SCALE GENOMIC DNA]</scope>
    <source>
        <strain evidence="1">ST1C</strain>
    </source>
</reference>
<name>A0A5J4W9Z8_9EUKA</name>
<proteinExistence type="predicted"/>
<comment type="caution">
    <text evidence="1">The sequence shown here is derived from an EMBL/GenBank/DDBJ whole genome shotgun (WGS) entry which is preliminary data.</text>
</comment>
<gene>
    <name evidence="1" type="ORF">EZS28_012777</name>
</gene>
<protein>
    <submittedName>
        <fullName evidence="1">Uncharacterized protein</fullName>
    </submittedName>
</protein>
<dbReference type="EMBL" id="SNRW01002792">
    <property type="protein sequence ID" value="KAA6391697.1"/>
    <property type="molecule type" value="Genomic_DNA"/>
</dbReference>
<sequence length="171" mass="19350">MKDATALWGQAICTREQAVISGNSLSDLCTKNSVSVSFFEIVIGRKRHCGVLIDVPLCEIDRQVTVDLKVVWLNKNDTILNNYLTYRMISPEKPDIVYLLAGKDVVGIQYQRYNNQNDFKQFIGTRAYSDPTKAYITPLMPYLCDSFVRILFDDSSMLQVLKIEVIGELAG</sequence>
<accession>A0A5J4W9Z8</accession>
<evidence type="ECO:0000313" key="1">
    <source>
        <dbReference type="EMBL" id="KAA6391697.1"/>
    </source>
</evidence>
<dbReference type="Proteomes" id="UP000324800">
    <property type="component" value="Unassembled WGS sequence"/>
</dbReference>
<evidence type="ECO:0000313" key="2">
    <source>
        <dbReference type="Proteomes" id="UP000324800"/>
    </source>
</evidence>
<organism evidence="1 2">
    <name type="scientific">Streblomastix strix</name>
    <dbReference type="NCBI Taxonomy" id="222440"/>
    <lineage>
        <taxon>Eukaryota</taxon>
        <taxon>Metamonada</taxon>
        <taxon>Preaxostyla</taxon>
        <taxon>Oxymonadida</taxon>
        <taxon>Streblomastigidae</taxon>
        <taxon>Streblomastix</taxon>
    </lineage>
</organism>